<dbReference type="Proteomes" id="UP000615760">
    <property type="component" value="Unassembled WGS sequence"/>
</dbReference>
<protein>
    <recommendedName>
        <fullName evidence="5">DUF4349 domain-containing protein</fullName>
    </recommendedName>
</protein>
<evidence type="ECO:0008006" key="5">
    <source>
        <dbReference type="Google" id="ProtNLM"/>
    </source>
</evidence>
<evidence type="ECO:0000256" key="2">
    <source>
        <dbReference type="SAM" id="MobiDB-lite"/>
    </source>
</evidence>
<feature type="compositionally biased region" description="Acidic residues" evidence="2">
    <location>
        <begin position="198"/>
        <end position="216"/>
    </location>
</feature>
<sequence length="364" mass="41134">MLLCIGASYAQIPTINPTFKSYKASNFTILETLDVPRAEKINKLGFSDSLVSDELFNQKTDGFTIADYSYYIDSYTLELHKLRDSISAYEERRLEAQLDAAGVLTDSIKINRARIILLRKRISKLRKEKNKKIRWLPSWEREQRLYFFKEFYNEDDAHTNYLNGFSLLFGSTTVQSELLSDYAGPFRFSFGTVITAESDDETEGAENPEADDESQENDLQRIINGGGNFYLTTQLPVYTHTDNTLLNLTSLNARIASDIEGVGADVETSDVKYGINLSSYLALTTDQKKFNFFVNAEYGWINGSGNFRDDFGLQDVFKKPAFIGKAIVGVMLDNKVTITVTSKSFSNYNSLVSEKVMVGIQLLN</sequence>
<reference evidence="4" key="1">
    <citation type="journal article" date="2019" name="Int. J. Syst. Evol. Microbiol.">
        <title>The Global Catalogue of Microorganisms (GCM) 10K type strain sequencing project: providing services to taxonomists for standard genome sequencing and annotation.</title>
        <authorList>
            <consortium name="The Broad Institute Genomics Platform"/>
            <consortium name="The Broad Institute Genome Sequencing Center for Infectious Disease"/>
            <person name="Wu L."/>
            <person name="Ma J."/>
        </authorList>
    </citation>
    <scope>NUCLEOTIDE SEQUENCE [LARGE SCALE GENOMIC DNA]</scope>
    <source>
        <strain evidence="4">CGMCC 1.15461</strain>
    </source>
</reference>
<proteinExistence type="predicted"/>
<evidence type="ECO:0000313" key="3">
    <source>
        <dbReference type="EMBL" id="GGB82023.1"/>
    </source>
</evidence>
<feature type="region of interest" description="Disordered" evidence="2">
    <location>
        <begin position="198"/>
        <end position="217"/>
    </location>
</feature>
<gene>
    <name evidence="3" type="ORF">GCM10007424_22560</name>
</gene>
<keyword evidence="4" id="KW-1185">Reference proteome</keyword>
<evidence type="ECO:0000313" key="4">
    <source>
        <dbReference type="Proteomes" id="UP000615760"/>
    </source>
</evidence>
<name>A0ABQ1JYC6_9FLAO</name>
<accession>A0ABQ1JYC6</accession>
<dbReference type="EMBL" id="BMJE01000006">
    <property type="protein sequence ID" value="GGB82023.1"/>
    <property type="molecule type" value="Genomic_DNA"/>
</dbReference>
<comment type="caution">
    <text evidence="3">The sequence shown here is derived from an EMBL/GenBank/DDBJ whole genome shotgun (WGS) entry which is preliminary data.</text>
</comment>
<feature type="coiled-coil region" evidence="1">
    <location>
        <begin position="72"/>
        <end position="99"/>
    </location>
</feature>
<organism evidence="3 4">
    <name type="scientific">Flavobacterium suaedae</name>
    <dbReference type="NCBI Taxonomy" id="1767027"/>
    <lineage>
        <taxon>Bacteria</taxon>
        <taxon>Pseudomonadati</taxon>
        <taxon>Bacteroidota</taxon>
        <taxon>Flavobacteriia</taxon>
        <taxon>Flavobacteriales</taxon>
        <taxon>Flavobacteriaceae</taxon>
        <taxon>Flavobacterium</taxon>
    </lineage>
</organism>
<keyword evidence="1" id="KW-0175">Coiled coil</keyword>
<evidence type="ECO:0000256" key="1">
    <source>
        <dbReference type="SAM" id="Coils"/>
    </source>
</evidence>